<name>D2VQD6_NAEGR</name>
<feature type="compositionally biased region" description="Low complexity" evidence="2">
    <location>
        <begin position="1343"/>
        <end position="1381"/>
    </location>
</feature>
<dbReference type="PIRSF" id="PIRSF008153">
    <property type="entry name" value="FMR1_interacting"/>
    <property type="match status" value="1"/>
</dbReference>
<keyword evidence="5" id="KW-1185">Reference proteome</keyword>
<evidence type="ECO:0000256" key="2">
    <source>
        <dbReference type="SAM" id="MobiDB-lite"/>
    </source>
</evidence>
<evidence type="ECO:0000259" key="3">
    <source>
        <dbReference type="Pfam" id="PF07159"/>
    </source>
</evidence>
<dbReference type="Proteomes" id="UP000006671">
    <property type="component" value="Unassembled WGS sequence"/>
</dbReference>
<dbReference type="GO" id="GO:0030833">
    <property type="term" value="P:regulation of actin filament polymerization"/>
    <property type="evidence" value="ECO:0007669"/>
    <property type="project" value="InterPro"/>
</dbReference>
<dbReference type="VEuPathDB" id="AmoebaDB:NAEGRDRAFT_58925"/>
<evidence type="ECO:0000256" key="1">
    <source>
        <dbReference type="SAM" id="Coils"/>
    </source>
</evidence>
<dbReference type="eggNOG" id="KOG3534">
    <property type="taxonomic scope" value="Eukaryota"/>
</dbReference>
<dbReference type="GeneID" id="8855869"/>
<feature type="coiled-coil region" evidence="1">
    <location>
        <begin position="1060"/>
        <end position="1087"/>
    </location>
</feature>
<keyword evidence="1" id="KW-0175">Coiled coil</keyword>
<organism evidence="5">
    <name type="scientific">Naegleria gruberi</name>
    <name type="common">Amoeba</name>
    <dbReference type="NCBI Taxonomy" id="5762"/>
    <lineage>
        <taxon>Eukaryota</taxon>
        <taxon>Discoba</taxon>
        <taxon>Heterolobosea</taxon>
        <taxon>Tetramitia</taxon>
        <taxon>Eutetramitia</taxon>
        <taxon>Vahlkampfiidae</taxon>
        <taxon>Naegleria</taxon>
    </lineage>
</organism>
<dbReference type="InParanoid" id="D2VQD6"/>
<dbReference type="RefSeq" id="XP_002673672.1">
    <property type="nucleotide sequence ID" value="XM_002673626.1"/>
</dbReference>
<dbReference type="OrthoDB" id="10265867at2759"/>
<dbReference type="InterPro" id="IPR009828">
    <property type="entry name" value="CYRIA/CYRIB_Rac1-bd"/>
</dbReference>
<reference evidence="4 5" key="1">
    <citation type="journal article" date="2010" name="Cell">
        <title>The genome of Naegleria gruberi illuminates early eukaryotic versatility.</title>
        <authorList>
            <person name="Fritz-Laylin L.K."/>
            <person name="Prochnik S.E."/>
            <person name="Ginger M.L."/>
            <person name="Dacks J.B."/>
            <person name="Carpenter M.L."/>
            <person name="Field M.C."/>
            <person name="Kuo A."/>
            <person name="Paredez A."/>
            <person name="Chapman J."/>
            <person name="Pham J."/>
            <person name="Shu S."/>
            <person name="Neupane R."/>
            <person name="Cipriano M."/>
            <person name="Mancuso J."/>
            <person name="Tu H."/>
            <person name="Salamov A."/>
            <person name="Lindquist E."/>
            <person name="Shapiro H."/>
            <person name="Lucas S."/>
            <person name="Grigoriev I.V."/>
            <person name="Cande W.Z."/>
            <person name="Fulton C."/>
            <person name="Rokhsar D.S."/>
            <person name="Dawson S.C."/>
        </authorList>
    </citation>
    <scope>NUCLEOTIDE SEQUENCE [LARGE SCALE GENOMIC DNA]</scope>
    <source>
        <strain evidence="4 5">NEG-M</strain>
    </source>
</reference>
<dbReference type="STRING" id="5762.D2VQD6"/>
<dbReference type="InterPro" id="IPR008081">
    <property type="entry name" value="Cytoplasmic_FMR1-int"/>
</dbReference>
<dbReference type="PANTHER" id="PTHR12195">
    <property type="entry name" value="CYTOPLASMIC FMR1-INTERACTING PROTEIN-RELATED"/>
    <property type="match status" value="1"/>
</dbReference>
<dbReference type="Pfam" id="PF07159">
    <property type="entry name" value="CYRIA-B_Rac1-bd"/>
    <property type="match status" value="1"/>
</dbReference>
<gene>
    <name evidence="4" type="ORF">NAEGRDRAFT_58925</name>
</gene>
<dbReference type="PRINTS" id="PR01698">
    <property type="entry name" value="CYTOFMRPINTP"/>
</dbReference>
<dbReference type="GO" id="GO:0005737">
    <property type="term" value="C:cytoplasm"/>
    <property type="evidence" value="ECO:0007669"/>
    <property type="project" value="UniProtKB-ARBA"/>
</dbReference>
<dbReference type="OMA" id="DQPNRVE"/>
<dbReference type="KEGG" id="ngr:NAEGRDRAFT_58925"/>
<feature type="compositionally biased region" description="Pro residues" evidence="2">
    <location>
        <begin position="1412"/>
        <end position="1443"/>
    </location>
</feature>
<sequence>MDNTKQRLKVLNSYMVESNQPTIEAASDYISYETGAFTSPLNFADRCGYTTRFAKEAEHIQILQEIIETGEYFIQTLYTYRSISRALPQIQADSENKAELYRKFFDVLEPEIKKIRDLMAFHTNTVKTLTKIMIEMAANEKRKEIPSETMFDYMISVLDTILKLDALKNMKAAINNDMSTVRRAAQFMDKEGLTQEQLNFLDTKSEEYGLLYNFLSNNNTIISGLKDSLIKNAGYEDIIILLMERCSENFEDHQYLFCDQKHTLIRVLVFGMYLIDNKDTSKNNYLRKVGSNSMGRFNKIFKSYPNIPLYGDMTFSIKTVLKNCPNLQEKDWSLSQKEEEQLQKQFLLVNQIPKMRFDFQNFTKNYKLHINRMKKLIKDSPTSQELLTIIPQPMREKAKDMTEQGMKLIASWTTAILEQCAWKYSHPIDDEQARTLKQRYEAVDASQKVDILEYERVVRFNYDKDERSALVDAISMIKGLENIMLQQNALMAPLIRSEIHYQLQQFIQVDLQDMLYHTKNKQRPIFPTVLELRNLAGDWLNEPPQDITKPTKKKGEAALEYPKRIVGPSFTQLHMIRSIISTLYSERSPGMQKSGIFSKKDFNDSHVESFKEFYNKTYTWNYLLAYSTTLRRAADLADLWYREFYLEISKKIQFPIEMSLPWILTEEILKRTNSALMESIIYPINIYNDAAYRALFVLKRRFLYDEIEAEVNLVFDQLIFKLSESIYKHYRSVALGILLDNKLRVPLEKDQFVKTNFNFTKSKFDVLLLQKHINILGRYVDLNYIITQRMNVNIRENILALIKKFESQELNGIVELEIMLESVKITHQLLSKHLALDSFESVFAEVNDCTSMVSFESRIARHIIEELIMDFFPNFCFNTVTHRFVRSKYTYSEIDYKRESYKPRALHQFVTAGFSEAFTPILDQYKEFFGRPHIETLIRLVGQESLALIIETVITDIEDKLYNQMSPYIGAMMEAIAPKITLQPAAYKLIGVYSYFIAQFRDFLDYDDLKGGVFHAFRSIGNCICFLLLLDSSMMPQNISTYIASAPFLGIKPLTKTAKQKRVEKLQEEIENEAEFQEQQQQHQKNSLARKSSRYGLTSEHMMSEDLLLLQKLSDYYIRKDVEQTPLATTIASFVNDPQVQQSIHAPELSKKLTEQASRAMRMYQPPRELLSLFKQFLERMSGFLANVRESWKGTSPPDRLQKLDSSKEFYRLWGVLQFVFCIPPEVANEPSDFEVFGDGFFWGGSTIVYLFQQQLRFDAFNFSDHVLNISNISKEGFEKLKPFLNNAHIVRSINNRVFNCLRNYYPLADNTPDDYAPPADEDFTKVKIVATVTTNEQSFSNFRSRGSVFGGSSQHTPTSQPPSMDTYSSSPSSYSSSPTMGGNMMNTPPPPPPSGGSMPPPPPSFGGASSVPPPPPSSPMSGGVPPPPSFGGGSVPPPPPRF</sequence>
<evidence type="ECO:0000313" key="5">
    <source>
        <dbReference type="Proteomes" id="UP000006671"/>
    </source>
</evidence>
<evidence type="ECO:0000313" key="4">
    <source>
        <dbReference type="EMBL" id="EFC40928.1"/>
    </source>
</evidence>
<feature type="domain" description="CYRIA/CYRIB Rac1 binding" evidence="3">
    <location>
        <begin position="55"/>
        <end position="270"/>
    </location>
</feature>
<protein>
    <submittedName>
        <fullName evidence="4">Component of scar regulatory complex</fullName>
    </submittedName>
</protein>
<feature type="region of interest" description="Disordered" evidence="2">
    <location>
        <begin position="1343"/>
        <end position="1443"/>
    </location>
</feature>
<accession>D2VQD6</accession>
<proteinExistence type="predicted"/>
<dbReference type="Pfam" id="PF05994">
    <property type="entry name" value="FragX_IP"/>
    <property type="match status" value="2"/>
</dbReference>
<dbReference type="EMBL" id="GG738889">
    <property type="protein sequence ID" value="EFC40928.1"/>
    <property type="molecule type" value="Genomic_DNA"/>
</dbReference>
<feature type="compositionally biased region" description="Pro residues" evidence="2">
    <location>
        <begin position="1388"/>
        <end position="1405"/>
    </location>
</feature>
<dbReference type="GO" id="GO:0031267">
    <property type="term" value="F:small GTPase binding"/>
    <property type="evidence" value="ECO:0007669"/>
    <property type="project" value="InterPro"/>
</dbReference>